<keyword evidence="1" id="KW-0175">Coiled coil</keyword>
<organism evidence="3 4">
    <name type="scientific">Brachionus plicatilis</name>
    <name type="common">Marine rotifer</name>
    <name type="synonym">Brachionus muelleri</name>
    <dbReference type="NCBI Taxonomy" id="10195"/>
    <lineage>
        <taxon>Eukaryota</taxon>
        <taxon>Metazoa</taxon>
        <taxon>Spiralia</taxon>
        <taxon>Gnathifera</taxon>
        <taxon>Rotifera</taxon>
        <taxon>Eurotatoria</taxon>
        <taxon>Monogononta</taxon>
        <taxon>Pseudotrocha</taxon>
        <taxon>Ploima</taxon>
        <taxon>Brachionidae</taxon>
        <taxon>Brachionus</taxon>
    </lineage>
</organism>
<evidence type="ECO:0000256" key="2">
    <source>
        <dbReference type="SAM" id="MobiDB-lite"/>
    </source>
</evidence>
<dbReference type="EMBL" id="REGN01000840">
    <property type="protein sequence ID" value="RNA38665.1"/>
    <property type="molecule type" value="Genomic_DNA"/>
</dbReference>
<reference evidence="3 4" key="1">
    <citation type="journal article" date="2018" name="Sci. Rep.">
        <title>Genomic signatures of local adaptation to the degree of environmental predictability in rotifers.</title>
        <authorList>
            <person name="Franch-Gras L."/>
            <person name="Hahn C."/>
            <person name="Garcia-Roger E.M."/>
            <person name="Carmona M.J."/>
            <person name="Serra M."/>
            <person name="Gomez A."/>
        </authorList>
    </citation>
    <scope>NUCLEOTIDE SEQUENCE [LARGE SCALE GENOMIC DNA]</scope>
    <source>
        <strain evidence="3">HYR1</strain>
    </source>
</reference>
<dbReference type="AlphaFoldDB" id="A0A3M7SSH9"/>
<proteinExistence type="predicted"/>
<gene>
    <name evidence="3" type="ORF">BpHYR1_008186</name>
</gene>
<evidence type="ECO:0000313" key="4">
    <source>
        <dbReference type="Proteomes" id="UP000276133"/>
    </source>
</evidence>
<keyword evidence="4" id="KW-1185">Reference proteome</keyword>
<feature type="region of interest" description="Disordered" evidence="2">
    <location>
        <begin position="1"/>
        <end position="23"/>
    </location>
</feature>
<evidence type="ECO:0000313" key="3">
    <source>
        <dbReference type="EMBL" id="RNA38665.1"/>
    </source>
</evidence>
<dbReference type="Proteomes" id="UP000276133">
    <property type="component" value="Unassembled WGS sequence"/>
</dbReference>
<dbReference type="OrthoDB" id="10183418at2759"/>
<comment type="caution">
    <text evidence="3">The sequence shown here is derived from an EMBL/GenBank/DDBJ whole genome shotgun (WGS) entry which is preliminary data.</text>
</comment>
<feature type="non-terminal residue" evidence="3">
    <location>
        <position position="1"/>
    </location>
</feature>
<accession>A0A3M7SSH9</accession>
<protein>
    <submittedName>
        <fullName evidence="3">Uncharacterized protein</fullName>
    </submittedName>
</protein>
<sequence length="175" mass="20608">NESFDEDEVELHHNLKNTPIHNEYDRKLNKRDEYINDLKKKLENKERENKELIEKIDTYKQLTDPSFIQNILPLCVQILKYVGSEKEFEEIRKFGTNTTEILIHNSYEGIYMHKSLFNRIKIMIEQKQSGTSIFRVMAKALVPDADVWAKSTGSKMDQNNPALRAAKDFLFDQNI</sequence>
<evidence type="ECO:0000256" key="1">
    <source>
        <dbReference type="SAM" id="Coils"/>
    </source>
</evidence>
<name>A0A3M7SSH9_BRAPC</name>
<feature type="coiled-coil region" evidence="1">
    <location>
        <begin position="28"/>
        <end position="62"/>
    </location>
</feature>